<dbReference type="EMBL" id="RBZU01000020">
    <property type="protein sequence ID" value="RKP44457.1"/>
    <property type="molecule type" value="Genomic_DNA"/>
</dbReference>
<dbReference type="InterPro" id="IPR021847">
    <property type="entry name" value="DUF3443"/>
</dbReference>
<feature type="region of interest" description="Disordered" evidence="1">
    <location>
        <begin position="24"/>
        <end position="52"/>
    </location>
</feature>
<name>A0A494X155_9BURK</name>
<evidence type="ECO:0000256" key="2">
    <source>
        <dbReference type="SAM" id="SignalP"/>
    </source>
</evidence>
<evidence type="ECO:0000256" key="1">
    <source>
        <dbReference type="SAM" id="MobiDB-lite"/>
    </source>
</evidence>
<feature type="compositionally biased region" description="Low complexity" evidence="1">
    <location>
        <begin position="27"/>
        <end position="52"/>
    </location>
</feature>
<feature type="signal peptide" evidence="2">
    <location>
        <begin position="1"/>
        <end position="21"/>
    </location>
</feature>
<comment type="caution">
    <text evidence="3">The sequence shown here is derived from an EMBL/GenBank/DDBJ whole genome shotgun (WGS) entry which is preliminary data.</text>
</comment>
<dbReference type="Pfam" id="PF11925">
    <property type="entry name" value="DUF3443"/>
    <property type="match status" value="1"/>
</dbReference>
<gene>
    <name evidence="3" type="ORF">D7S86_27695</name>
</gene>
<organism evidence="3 4">
    <name type="scientific">Pararobbsia silviterrae</name>
    <dbReference type="NCBI Taxonomy" id="1792498"/>
    <lineage>
        <taxon>Bacteria</taxon>
        <taxon>Pseudomonadati</taxon>
        <taxon>Pseudomonadota</taxon>
        <taxon>Betaproteobacteria</taxon>
        <taxon>Burkholderiales</taxon>
        <taxon>Burkholderiaceae</taxon>
        <taxon>Pararobbsia</taxon>
    </lineage>
</organism>
<dbReference type="Proteomes" id="UP000270342">
    <property type="component" value="Unassembled WGS sequence"/>
</dbReference>
<dbReference type="PROSITE" id="PS51257">
    <property type="entry name" value="PROKAR_LIPOPROTEIN"/>
    <property type="match status" value="1"/>
</dbReference>
<dbReference type="RefSeq" id="WP_121091354.1">
    <property type="nucleotide sequence ID" value="NZ_RBZU01000020.1"/>
</dbReference>
<reference evidence="3 4" key="1">
    <citation type="submission" date="2018-10" db="EMBL/GenBank/DDBJ databases">
        <title>Robbsia sp. DHC34, isolated from soil.</title>
        <authorList>
            <person name="Gao Z.-H."/>
            <person name="Qiu L.-H."/>
        </authorList>
    </citation>
    <scope>NUCLEOTIDE SEQUENCE [LARGE SCALE GENOMIC DNA]</scope>
    <source>
        <strain evidence="3 4">DHC34</strain>
    </source>
</reference>
<protein>
    <submittedName>
        <fullName evidence="3">DUF3443 family protein</fullName>
    </submittedName>
</protein>
<sequence length="421" mass="42580">MSKFTWLCALASVCVALTACGGGGGSSSSDSASNGTNTSSASGGTAWADATATPTTSSATNAIPITIAQGPYGAVNFPLVTVTICAPNSNAATACASIPNVLLDTGSFGLRLFGSAINSANSSTIAALTQQTSGGNPASECSYFGSGFTWGTIRNADIKLSSEIASNVPIQVITDPTSTAPTAPGGCQVSSQISVPSDLGANGILGVSVTEYDNLGDYYACNGTNCSTYTPASNSVRITNPVALFPTDNNGVIVEIKQIADSGAASDTGTLVFGIDTESNNVLNGTGATTFTTDDYGNLSATFNGRTYSGNAFFDSGSNGIFFPDSSLPTYGDWYAPSATVGLSTTLISANSTSATINFNIGDAQTFYNSDYYASNNLGGPMSGTMDLGLSFFYGRHVYYGIVGKSSTGGGTGPYVSYVSN</sequence>
<evidence type="ECO:0000313" key="4">
    <source>
        <dbReference type="Proteomes" id="UP000270342"/>
    </source>
</evidence>
<accession>A0A494X155</accession>
<proteinExistence type="predicted"/>
<dbReference type="AlphaFoldDB" id="A0A494X155"/>
<keyword evidence="4" id="KW-1185">Reference proteome</keyword>
<dbReference type="OrthoDB" id="5289858at2"/>
<evidence type="ECO:0000313" key="3">
    <source>
        <dbReference type="EMBL" id="RKP44457.1"/>
    </source>
</evidence>
<feature type="chain" id="PRO_5019788133" evidence="2">
    <location>
        <begin position="22"/>
        <end position="421"/>
    </location>
</feature>
<keyword evidence="2" id="KW-0732">Signal</keyword>